<keyword evidence="10" id="KW-0732">Signal</keyword>
<dbReference type="Proteomes" id="UP001501725">
    <property type="component" value="Unassembled WGS sequence"/>
</dbReference>
<dbReference type="Gene3D" id="1.10.468.10">
    <property type="entry name" value="Photosynthetic Reaction Center, subunit C, domain 2"/>
    <property type="match status" value="1"/>
</dbReference>
<comment type="caution">
    <text evidence="11">The sequence shown here is derived from an EMBL/GenBank/DDBJ whole genome shotgun (WGS) entry which is preliminary data.</text>
</comment>
<dbReference type="InterPro" id="IPR003158">
    <property type="entry name" value="Photosyn_RC_cyt_c-su"/>
</dbReference>
<keyword evidence="3" id="KW-0813">Transport</keyword>
<name>A0ABP8GHP6_9BACT</name>
<feature type="region of interest" description="Disordered" evidence="9">
    <location>
        <begin position="124"/>
        <end position="150"/>
    </location>
</feature>
<proteinExistence type="predicted"/>
<evidence type="ECO:0000256" key="2">
    <source>
        <dbReference type="ARBA" id="ARBA00015978"/>
    </source>
</evidence>
<evidence type="ECO:0000256" key="10">
    <source>
        <dbReference type="SAM" id="SignalP"/>
    </source>
</evidence>
<organism evidence="11 12">
    <name type="scientific">Flaviaesturariibacter amylovorans</name>
    <dbReference type="NCBI Taxonomy" id="1084520"/>
    <lineage>
        <taxon>Bacteria</taxon>
        <taxon>Pseudomonadati</taxon>
        <taxon>Bacteroidota</taxon>
        <taxon>Chitinophagia</taxon>
        <taxon>Chitinophagales</taxon>
        <taxon>Chitinophagaceae</taxon>
        <taxon>Flaviaestuariibacter</taxon>
    </lineage>
</organism>
<dbReference type="InterPro" id="IPR023119">
    <property type="entry name" value="Multihaem_cyt_PRC_cyt_su-like"/>
</dbReference>
<keyword evidence="8" id="KW-0408">Iron</keyword>
<accession>A0ABP8GHP6</accession>
<evidence type="ECO:0000313" key="12">
    <source>
        <dbReference type="Proteomes" id="UP001501725"/>
    </source>
</evidence>
<keyword evidence="5" id="KW-0349">Heme</keyword>
<evidence type="ECO:0000256" key="6">
    <source>
        <dbReference type="ARBA" id="ARBA00022723"/>
    </source>
</evidence>
<comment type="function">
    <text evidence="1">The reaction center of purple bacteria contains a tightly bound cytochrome molecule which re-reduces the photo oxidized primary electron donor.</text>
</comment>
<dbReference type="EMBL" id="BAABGY010000005">
    <property type="protein sequence ID" value="GAA4324636.1"/>
    <property type="molecule type" value="Genomic_DNA"/>
</dbReference>
<sequence>MKKMIVLGSVLVGILAMSFAIRAEEPEYKNLKVLPKNITKQQMDSVMQHFSASVGQKCNFCHVRNQETKEWNWASDGNKHKLIAREMMKMTNQLNKKYFEEAGDPKKLETKLMVTCYTCHNGRPEPLTMAPRKEAPASRPAAGTDSTRKQ</sequence>
<evidence type="ECO:0000256" key="7">
    <source>
        <dbReference type="ARBA" id="ARBA00022982"/>
    </source>
</evidence>
<evidence type="ECO:0000256" key="9">
    <source>
        <dbReference type="SAM" id="MobiDB-lite"/>
    </source>
</evidence>
<evidence type="ECO:0000256" key="4">
    <source>
        <dbReference type="ARBA" id="ARBA00022531"/>
    </source>
</evidence>
<evidence type="ECO:0000256" key="1">
    <source>
        <dbReference type="ARBA" id="ARBA00003196"/>
    </source>
</evidence>
<evidence type="ECO:0000256" key="5">
    <source>
        <dbReference type="ARBA" id="ARBA00022617"/>
    </source>
</evidence>
<evidence type="ECO:0000313" key="11">
    <source>
        <dbReference type="EMBL" id="GAA4324636.1"/>
    </source>
</evidence>
<feature type="signal peptide" evidence="10">
    <location>
        <begin position="1"/>
        <end position="23"/>
    </location>
</feature>
<reference evidence="12" key="1">
    <citation type="journal article" date="2019" name="Int. J. Syst. Evol. Microbiol.">
        <title>The Global Catalogue of Microorganisms (GCM) 10K type strain sequencing project: providing services to taxonomists for standard genome sequencing and annotation.</title>
        <authorList>
            <consortium name="The Broad Institute Genomics Platform"/>
            <consortium name="The Broad Institute Genome Sequencing Center for Infectious Disease"/>
            <person name="Wu L."/>
            <person name="Ma J."/>
        </authorList>
    </citation>
    <scope>NUCLEOTIDE SEQUENCE [LARGE SCALE GENOMIC DNA]</scope>
    <source>
        <strain evidence="12">JCM 17919</strain>
    </source>
</reference>
<evidence type="ECO:0000256" key="8">
    <source>
        <dbReference type="ARBA" id="ARBA00023004"/>
    </source>
</evidence>
<protein>
    <recommendedName>
        <fullName evidence="2">Photosynthetic reaction center cytochrome c subunit</fullName>
    </recommendedName>
</protein>
<dbReference type="InterPro" id="IPR036280">
    <property type="entry name" value="Multihaem_cyt_sf"/>
</dbReference>
<dbReference type="NCBIfam" id="NF033196">
    <property type="entry name" value="c_type_nonphoto"/>
    <property type="match status" value="1"/>
</dbReference>
<dbReference type="SUPFAM" id="SSF48695">
    <property type="entry name" value="Multiheme cytochromes"/>
    <property type="match status" value="1"/>
</dbReference>
<dbReference type="RefSeq" id="WP_345254255.1">
    <property type="nucleotide sequence ID" value="NZ_BAABGY010000005.1"/>
</dbReference>
<dbReference type="Pfam" id="PF02276">
    <property type="entry name" value="CytoC_RC"/>
    <property type="match status" value="1"/>
</dbReference>
<keyword evidence="7" id="KW-0249">Electron transport</keyword>
<gene>
    <name evidence="11" type="ORF">GCM10023184_12120</name>
</gene>
<keyword evidence="12" id="KW-1185">Reference proteome</keyword>
<keyword evidence="6" id="KW-0479">Metal-binding</keyword>
<keyword evidence="4" id="KW-0602">Photosynthesis</keyword>
<evidence type="ECO:0000256" key="3">
    <source>
        <dbReference type="ARBA" id="ARBA00022448"/>
    </source>
</evidence>
<feature type="chain" id="PRO_5045707415" description="Photosynthetic reaction center cytochrome c subunit" evidence="10">
    <location>
        <begin position="24"/>
        <end position="150"/>
    </location>
</feature>